<dbReference type="AlphaFoldDB" id="A0A413R5C0"/>
<dbReference type="InterPro" id="IPR046733">
    <property type="entry name" value="DUF6625"/>
</dbReference>
<gene>
    <name evidence="1" type="ORF">DW944_10950</name>
</gene>
<comment type="caution">
    <text evidence="1">The sequence shown here is derived from an EMBL/GenBank/DDBJ whole genome shotgun (WGS) entry which is preliminary data.</text>
</comment>
<dbReference type="EMBL" id="QSFD01000013">
    <property type="protein sequence ID" value="RHA16883.1"/>
    <property type="molecule type" value="Genomic_DNA"/>
</dbReference>
<reference evidence="1 2" key="1">
    <citation type="submission" date="2018-08" db="EMBL/GenBank/DDBJ databases">
        <title>A genome reference for cultivated species of the human gut microbiota.</title>
        <authorList>
            <person name="Zou Y."/>
            <person name="Xue W."/>
            <person name="Luo G."/>
        </authorList>
    </citation>
    <scope>NUCLEOTIDE SEQUENCE [LARGE SCALE GENOMIC DNA]</scope>
    <source>
        <strain evidence="1 2">AM44-11BH</strain>
    </source>
</reference>
<evidence type="ECO:0000313" key="2">
    <source>
        <dbReference type="Proteomes" id="UP000284779"/>
    </source>
</evidence>
<accession>A0A413R5C0</accession>
<evidence type="ECO:0000313" key="1">
    <source>
        <dbReference type="EMBL" id="RHA16883.1"/>
    </source>
</evidence>
<sequence>MGRMLNSGKRCVFILPYFGKFNNYFPLFLKSCGRNKAYDWMIFTDCKEKYKYPSNVHIIQMTLNELKKIAEKKLGISISMETPYKLCDYKPSYGIIFEEYIEKYEYWGHCDCDLIFGNLDLILTPLLEEGYDKIFAAGHLTLYKNTYDNNRRFMKKYQGEELYKKFFQTDEICVFDEDCVGGKNPEKKNVHAIFLMDKAKVYARDLSMNTSTTSGMLVNEYYDEKKREFVKEKYIPRRYYWNAGNLFSLEWDSANDKIISKEYLYIHLQMRKMRLKNAVEKYDKFQILPDRFIPVKEIPRNKKELKVRSIRRTYYFWFDFYEKKVRRKINKTLHSKKV</sequence>
<protein>
    <submittedName>
        <fullName evidence="1">Uncharacterized protein</fullName>
    </submittedName>
</protein>
<keyword evidence="2" id="KW-1185">Reference proteome</keyword>
<proteinExistence type="predicted"/>
<name>A0A413R5C0_9FIRM</name>
<organism evidence="1 2">
    <name type="scientific">Eubacterium ventriosum</name>
    <dbReference type="NCBI Taxonomy" id="39496"/>
    <lineage>
        <taxon>Bacteria</taxon>
        <taxon>Bacillati</taxon>
        <taxon>Bacillota</taxon>
        <taxon>Clostridia</taxon>
        <taxon>Eubacteriales</taxon>
        <taxon>Eubacteriaceae</taxon>
        <taxon>Eubacterium</taxon>
    </lineage>
</organism>
<dbReference type="Pfam" id="PF20330">
    <property type="entry name" value="DUF6625"/>
    <property type="match status" value="1"/>
</dbReference>
<dbReference type="RefSeq" id="WP_117971561.1">
    <property type="nucleotide sequence ID" value="NZ_QSFD01000013.1"/>
</dbReference>
<dbReference type="Proteomes" id="UP000284779">
    <property type="component" value="Unassembled WGS sequence"/>
</dbReference>